<sequence length="61" mass="7220">MNITKTPIEMYIKATDLFGIDELYSKVPDTLLHPRENKTMRKINMIYPINRMCFHYITTPG</sequence>
<dbReference type="RefSeq" id="WP_349658097.1">
    <property type="nucleotide sequence ID" value="NZ_JBEGDG010000001.1"/>
</dbReference>
<comment type="caution">
    <text evidence="1">The sequence shown here is derived from an EMBL/GenBank/DDBJ whole genome shotgun (WGS) entry which is preliminary data.</text>
</comment>
<evidence type="ECO:0000313" key="2">
    <source>
        <dbReference type="Proteomes" id="UP001478862"/>
    </source>
</evidence>
<organism evidence="1 2">
    <name type="scientific">Lysinibacillus zambalensis</name>
    <dbReference type="NCBI Taxonomy" id="3160866"/>
    <lineage>
        <taxon>Bacteria</taxon>
        <taxon>Bacillati</taxon>
        <taxon>Bacillota</taxon>
        <taxon>Bacilli</taxon>
        <taxon>Bacillales</taxon>
        <taxon>Bacillaceae</taxon>
        <taxon>Lysinibacillus</taxon>
    </lineage>
</organism>
<keyword evidence="2" id="KW-1185">Reference proteome</keyword>
<dbReference type="EMBL" id="JBEGDG010000001">
    <property type="protein sequence ID" value="MEQ6353319.1"/>
    <property type="molecule type" value="Genomic_DNA"/>
</dbReference>
<name>A0ABV1MN64_9BACI</name>
<evidence type="ECO:0000313" key="1">
    <source>
        <dbReference type="EMBL" id="MEQ6353319.1"/>
    </source>
</evidence>
<gene>
    <name evidence="1" type="ORF">ABNX05_01675</name>
</gene>
<reference evidence="1 2" key="1">
    <citation type="submission" date="2024-06" db="EMBL/GenBank/DDBJ databases">
        <title>Lysinibacillus zambalefons sp. nov., a Novel Firmicute Isolated from the Poon Bato Zambales Hyperalkaline Spring.</title>
        <authorList>
            <person name="Aja J.A."/>
            <person name="Lazaro J.E.H."/>
            <person name="Llorin L.D."/>
            <person name="Lim K.R."/>
            <person name="Teodosio J."/>
            <person name="Dalisay D.S."/>
        </authorList>
    </citation>
    <scope>NUCLEOTIDE SEQUENCE [LARGE SCALE GENOMIC DNA]</scope>
    <source>
        <strain evidence="1 2">M3</strain>
    </source>
</reference>
<accession>A0ABV1MN64</accession>
<protein>
    <submittedName>
        <fullName evidence="1">Uncharacterized protein</fullName>
    </submittedName>
</protein>
<proteinExistence type="predicted"/>
<dbReference type="Proteomes" id="UP001478862">
    <property type="component" value="Unassembled WGS sequence"/>
</dbReference>